<evidence type="ECO:0000259" key="15">
    <source>
        <dbReference type="PROSITE" id="PS50105"/>
    </source>
</evidence>
<comment type="similarity">
    <text evidence="2">Belongs to the protein kinase superfamily. STE Ser/Thr protein kinase family. MAP kinase kinase kinase subfamily.</text>
</comment>
<evidence type="ECO:0000313" key="16">
    <source>
        <dbReference type="Ensembl" id="ENSCPOP00000009983.3"/>
    </source>
</evidence>
<reference evidence="16" key="2">
    <citation type="submission" date="2025-08" db="UniProtKB">
        <authorList>
            <consortium name="Ensembl"/>
        </authorList>
    </citation>
    <scope>IDENTIFICATION</scope>
    <source>
        <strain evidence="16">2N</strain>
    </source>
</reference>
<keyword evidence="5" id="KW-0808">Transferase</keyword>
<reference evidence="16" key="3">
    <citation type="submission" date="2025-09" db="UniProtKB">
        <authorList>
            <consortium name="Ensembl"/>
        </authorList>
    </citation>
    <scope>IDENTIFICATION</scope>
    <source>
        <strain evidence="16">2N</strain>
    </source>
</reference>
<dbReference type="InParanoid" id="H0VIF4"/>
<dbReference type="EMBL" id="AAKN02043734">
    <property type="status" value="NOT_ANNOTATED_CDS"/>
    <property type="molecule type" value="Genomic_DNA"/>
</dbReference>
<dbReference type="InterPro" id="IPR025136">
    <property type="entry name" value="MAP3K_TRAF-bd"/>
</dbReference>
<dbReference type="Gene3D" id="1.10.510.10">
    <property type="entry name" value="Transferase(Phosphotransferase) domain 1"/>
    <property type="match status" value="1"/>
</dbReference>
<keyword evidence="8 12" id="KW-0067">ATP-binding</keyword>
<dbReference type="EMBL" id="AAKN02043733">
    <property type="status" value="NOT_ANNOTATED_CDS"/>
    <property type="molecule type" value="Genomic_DNA"/>
</dbReference>
<reference evidence="17" key="1">
    <citation type="journal article" date="2011" name="Nature">
        <title>A high-resolution map of human evolutionary constraint using 29 mammals.</title>
        <authorList>
            <person name="Lindblad-Toh K."/>
            <person name="Garber M."/>
            <person name="Zuk O."/>
            <person name="Lin M.F."/>
            <person name="Parker B.J."/>
            <person name="Washietl S."/>
            <person name="Kheradpour P."/>
            <person name="Ernst J."/>
            <person name="Jordan G."/>
            <person name="Mauceli E."/>
            <person name="Ward L.D."/>
            <person name="Lowe C.B."/>
            <person name="Holloway A.K."/>
            <person name="Clamp M."/>
            <person name="Gnerre S."/>
            <person name="Alfoldi J."/>
            <person name="Beal K."/>
            <person name="Chang J."/>
            <person name="Clawson H."/>
            <person name="Cuff J."/>
            <person name="Di Palma F."/>
            <person name="Fitzgerald S."/>
            <person name="Flicek P."/>
            <person name="Guttman M."/>
            <person name="Hubisz M.J."/>
            <person name="Jaffe D.B."/>
            <person name="Jungreis I."/>
            <person name="Kent W.J."/>
            <person name="Kostka D."/>
            <person name="Lara M."/>
            <person name="Martins A.L."/>
            <person name="Massingham T."/>
            <person name="Moltke I."/>
            <person name="Raney B.J."/>
            <person name="Rasmussen M.D."/>
            <person name="Robinson J."/>
            <person name="Stark A."/>
            <person name="Vilella A.J."/>
            <person name="Wen J."/>
            <person name="Xie X."/>
            <person name="Zody M.C."/>
            <person name="Baldwin J."/>
            <person name="Bloom T."/>
            <person name="Chin C.W."/>
            <person name="Heiman D."/>
            <person name="Nicol R."/>
            <person name="Nusbaum C."/>
            <person name="Young S."/>
            <person name="Wilkinson J."/>
            <person name="Worley K.C."/>
            <person name="Kovar C.L."/>
            <person name="Muzny D.M."/>
            <person name="Gibbs R.A."/>
            <person name="Cree A."/>
            <person name="Dihn H.H."/>
            <person name="Fowler G."/>
            <person name="Jhangiani S."/>
            <person name="Joshi V."/>
            <person name="Lee S."/>
            <person name="Lewis L.R."/>
            <person name="Nazareth L.V."/>
            <person name="Okwuonu G."/>
            <person name="Santibanez J."/>
            <person name="Warren W.C."/>
            <person name="Mardis E.R."/>
            <person name="Weinstock G.M."/>
            <person name="Wilson R.K."/>
            <person name="Delehaunty K."/>
            <person name="Dooling D."/>
            <person name="Fronik C."/>
            <person name="Fulton L."/>
            <person name="Fulton B."/>
            <person name="Graves T."/>
            <person name="Minx P."/>
            <person name="Sodergren E."/>
            <person name="Birney E."/>
            <person name="Margulies E.H."/>
            <person name="Herrero J."/>
            <person name="Green E.D."/>
            <person name="Haussler D."/>
            <person name="Siepel A."/>
            <person name="Goldman N."/>
            <person name="Pollard K.S."/>
            <person name="Pedersen J.S."/>
            <person name="Lander E.S."/>
            <person name="Kellis M."/>
        </authorList>
    </citation>
    <scope>NUCLEOTIDE SEQUENCE [LARGE SCALE GENOMIC DNA]</scope>
    <source>
        <strain evidence="17">2N</strain>
    </source>
</reference>
<dbReference type="SUPFAM" id="SSF56112">
    <property type="entry name" value="Protein kinase-like (PK-like)"/>
    <property type="match status" value="1"/>
</dbReference>
<dbReference type="Pfam" id="PF20302">
    <property type="entry name" value="HisK-N-like"/>
    <property type="match status" value="1"/>
</dbReference>
<dbReference type="Ensembl" id="ENSCPOT00000011205.3">
    <property type="protein sequence ID" value="ENSCPOP00000009983.3"/>
    <property type="gene ID" value="ENSCPOG00000011102.4"/>
</dbReference>
<dbReference type="PANTHER" id="PTHR11584">
    <property type="entry name" value="SERINE/THREONINE PROTEIN KINASE"/>
    <property type="match status" value="1"/>
</dbReference>
<dbReference type="PROSITE" id="PS00108">
    <property type="entry name" value="PROTEIN_KINASE_ST"/>
    <property type="match status" value="1"/>
</dbReference>
<dbReference type="HOGENOM" id="CLU_003687_1_0_1"/>
<keyword evidence="6 12" id="KW-0547">Nucleotide-binding</keyword>
<dbReference type="InterPro" id="IPR043969">
    <property type="entry name" value="MAP3K_PH"/>
</dbReference>
<feature type="domain" description="Protein kinase" evidence="14">
    <location>
        <begin position="493"/>
        <end position="737"/>
    </location>
</feature>
<dbReference type="VEuPathDB" id="HostDB:ENSCPOG00000011102"/>
<dbReference type="AlphaFoldDB" id="H0VIF4"/>
<evidence type="ECO:0000256" key="10">
    <source>
        <dbReference type="ARBA" id="ARBA00047559"/>
    </source>
</evidence>
<dbReference type="Gene3D" id="1.10.150.50">
    <property type="entry name" value="Transcription Factor, Ets-1"/>
    <property type="match status" value="1"/>
</dbReference>
<dbReference type="Pfam" id="PF13281">
    <property type="entry name" value="MAP3K_TRAF_bd"/>
    <property type="match status" value="1"/>
</dbReference>
<gene>
    <name evidence="16" type="primary">MAP3K15</name>
</gene>
<evidence type="ECO:0000256" key="11">
    <source>
        <dbReference type="ARBA" id="ARBA00048329"/>
    </source>
</evidence>
<dbReference type="PROSITE" id="PS50011">
    <property type="entry name" value="PROTEIN_KINASE_DOM"/>
    <property type="match status" value="1"/>
</dbReference>
<feature type="binding site" evidence="12">
    <location>
        <position position="522"/>
    </location>
    <ligand>
        <name>ATP</name>
        <dbReference type="ChEBI" id="CHEBI:30616"/>
    </ligand>
</feature>
<comment type="cofactor">
    <cofactor evidence="1">
        <name>Mg(2+)</name>
        <dbReference type="ChEBI" id="CHEBI:18420"/>
    </cofactor>
</comment>
<dbReference type="GO" id="GO:0004709">
    <property type="term" value="F:MAP kinase kinase kinase activity"/>
    <property type="evidence" value="ECO:0007669"/>
    <property type="project" value="UniProtKB-EC"/>
</dbReference>
<dbReference type="Gene3D" id="3.30.200.20">
    <property type="entry name" value="Phosphorylase Kinase, domain 1"/>
    <property type="match status" value="1"/>
</dbReference>
<comment type="catalytic activity">
    <reaction evidence="11">
        <text>L-seryl-[protein] + ATP = O-phospho-L-seryl-[protein] + ADP + H(+)</text>
        <dbReference type="Rhea" id="RHEA:17989"/>
        <dbReference type="Rhea" id="RHEA-COMP:9863"/>
        <dbReference type="Rhea" id="RHEA-COMP:11604"/>
        <dbReference type="ChEBI" id="CHEBI:15378"/>
        <dbReference type="ChEBI" id="CHEBI:29999"/>
        <dbReference type="ChEBI" id="CHEBI:30616"/>
        <dbReference type="ChEBI" id="CHEBI:83421"/>
        <dbReference type="ChEBI" id="CHEBI:456216"/>
        <dbReference type="EC" id="2.7.11.25"/>
    </reaction>
</comment>
<feature type="domain" description="SAM" evidence="15">
    <location>
        <begin position="1084"/>
        <end position="1148"/>
    </location>
</feature>
<dbReference type="EMBL" id="AAKN02043735">
    <property type="status" value="NOT_ANNOTATED_CDS"/>
    <property type="molecule type" value="Genomic_DNA"/>
</dbReference>
<keyword evidence="9" id="KW-0460">Magnesium</keyword>
<feature type="region of interest" description="Disordered" evidence="13">
    <location>
        <begin position="770"/>
        <end position="790"/>
    </location>
</feature>
<evidence type="ECO:0000256" key="9">
    <source>
        <dbReference type="ARBA" id="ARBA00022842"/>
    </source>
</evidence>
<accession>H0VIF4</accession>
<dbReference type="GO" id="GO:0033554">
    <property type="term" value="P:cellular response to stress"/>
    <property type="evidence" value="ECO:0007669"/>
    <property type="project" value="TreeGrafter"/>
</dbReference>
<dbReference type="SMART" id="SM00220">
    <property type="entry name" value="S_TKc"/>
    <property type="match status" value="1"/>
</dbReference>
<dbReference type="Proteomes" id="UP000005447">
    <property type="component" value="Unassembled WGS sequence"/>
</dbReference>
<dbReference type="InterPro" id="IPR001660">
    <property type="entry name" value="SAM"/>
</dbReference>
<evidence type="ECO:0000256" key="7">
    <source>
        <dbReference type="ARBA" id="ARBA00022777"/>
    </source>
</evidence>
<evidence type="ECO:0000256" key="8">
    <source>
        <dbReference type="ARBA" id="ARBA00022840"/>
    </source>
</evidence>
<dbReference type="EC" id="2.7.11.25" evidence="3"/>
<evidence type="ECO:0000256" key="4">
    <source>
        <dbReference type="ARBA" id="ARBA00022527"/>
    </source>
</evidence>
<dbReference type="SUPFAM" id="SSF47769">
    <property type="entry name" value="SAM/Pointed domain"/>
    <property type="match status" value="1"/>
</dbReference>
<proteinExistence type="inferred from homology"/>
<dbReference type="InterPro" id="IPR011009">
    <property type="entry name" value="Kinase-like_dom_sf"/>
</dbReference>
<evidence type="ECO:0000256" key="13">
    <source>
        <dbReference type="SAM" id="MobiDB-lite"/>
    </source>
</evidence>
<dbReference type="PROSITE" id="PS00107">
    <property type="entry name" value="PROTEIN_KINASE_ATP"/>
    <property type="match status" value="1"/>
</dbReference>
<dbReference type="EMBL" id="AAKN02043736">
    <property type="status" value="NOT_ANNOTATED_CDS"/>
    <property type="molecule type" value="Genomic_DNA"/>
</dbReference>
<evidence type="ECO:0000256" key="6">
    <source>
        <dbReference type="ARBA" id="ARBA00022741"/>
    </source>
</evidence>
<evidence type="ECO:0000259" key="14">
    <source>
        <dbReference type="PROSITE" id="PS50011"/>
    </source>
</evidence>
<evidence type="ECO:0000256" key="3">
    <source>
        <dbReference type="ARBA" id="ARBA00012406"/>
    </source>
</evidence>
<dbReference type="GeneTree" id="ENSGT00940000159562"/>
<evidence type="ECO:0000256" key="12">
    <source>
        <dbReference type="PROSITE-ProRule" id="PRU10141"/>
    </source>
</evidence>
<sequence>IAIVNMSDISTQPSLFYHLGVRESFDIVNNVILYHDTDSNITLSLKVCSGNYYFIPYIVTPSAEYLCCETDAQWQATEYMQPNGEYFLAPVCISLVDKFINLIRNIHVTSRASHKENLLNDIRKARMKYQGNELAKELGMIKLRMDNIEVMTSDVIINLLLSYRDIQDYDAMVKLVETLEMLPMCDVAYQHNIKFYYAFAMNRRNSIGDRERALHVLLHVLQTCEQPAPDMLCLCGRIYKDIFLDSEYEDDISRDKAIAWYYRGFHLQPSLYSGTNLAILLILAGQHFETSMELQKIGTQLNSLLARKGSLENMNNYWDVSQVIIITILGNNIEKAIQAAERLFRMKPPVWYLRSIIQNLFIIQNIKKFVIDCSPKREQFNFWLDILFETTIEVTDGFRFPVLVIEPTGVYQPSYVSINSEAEERTVYLCYVSPTEMVKNKSNPNGQHLCDIYCCRFYCFVREMLTDSVDATMEPERETSGDTFDFEYDHDANGKRIVLGKGTYGIVYAGQKLSNQGQIAIKEIPERDRRQVVGFHILYLISSSVSEGGFIKIFMEQVSGGDLSALLQYKWGPMQEHAIKFYTKQILKGLKYLHENQIVHRDIKGNNVLVSTCNKVVKISDCGTFRHIERVNPCRDTSTDILQYMAPEITDEEPDGYGTPADIWSLGCIIIEMATSRPPIRELAETQSAMFQMGLSKSHPEIPRTLSFKARAFILSCFEPNPSRRVTAADLLKEDFLKQTNKGRKRRTAFSPSEDVQCVTDTLTAPSLRVCTGSGSSSSEHDSISPDSDAQQDIFTDNAHVCNYQPSHLLSVPHESSALEDQGAASFPDDRDLGILLLNNDYQRRALLYKILWDEQTQMASILQECVAQSSQQMHISDAHIKQVIGILRNFIYAPNHRMMASMISKLKMDLDCDSIRISQIHLILSGFQDAVNKILRNHLISPRWIFAMGDILRRAVQAAVTTLSPEFRAHFEPAFEMQVDKGMDKMRDCSVAQLPGEVHVTARRSRLGSMVMQEASPHQLYLTMLREEADRILGHLVQREREFQNQMWLSLEQKAQELHHLQVQQRCNGDTCSAIPAPAQSQSTDEELTAWLQQLQVDADTIEKIVKEGYTLSDILDHISKEDLKSLQLRGGVLCRIWHAIVKHRKQ</sequence>
<keyword evidence="7" id="KW-0418">Kinase</keyword>
<dbReference type="InterPro" id="IPR046873">
    <property type="entry name" value="HisK-N-like"/>
</dbReference>
<evidence type="ECO:0000256" key="5">
    <source>
        <dbReference type="ARBA" id="ARBA00022679"/>
    </source>
</evidence>
<evidence type="ECO:0000256" key="2">
    <source>
        <dbReference type="ARBA" id="ARBA00006529"/>
    </source>
</evidence>
<keyword evidence="4" id="KW-0723">Serine/threonine-protein kinase</keyword>
<organism evidence="16 17">
    <name type="scientific">Cavia porcellus</name>
    <name type="common">Guinea pig</name>
    <dbReference type="NCBI Taxonomy" id="10141"/>
    <lineage>
        <taxon>Eukaryota</taxon>
        <taxon>Metazoa</taxon>
        <taxon>Chordata</taxon>
        <taxon>Craniata</taxon>
        <taxon>Vertebrata</taxon>
        <taxon>Euteleostomi</taxon>
        <taxon>Mammalia</taxon>
        <taxon>Eutheria</taxon>
        <taxon>Euarchontoglires</taxon>
        <taxon>Glires</taxon>
        <taxon>Rodentia</taxon>
        <taxon>Hystricomorpha</taxon>
        <taxon>Caviidae</taxon>
        <taxon>Cavia</taxon>
    </lineage>
</organism>
<evidence type="ECO:0000256" key="1">
    <source>
        <dbReference type="ARBA" id="ARBA00001946"/>
    </source>
</evidence>
<dbReference type="Pfam" id="PF19039">
    <property type="entry name" value="ASK_PH"/>
    <property type="match status" value="1"/>
</dbReference>
<dbReference type="Pfam" id="PF00069">
    <property type="entry name" value="Pkinase"/>
    <property type="match status" value="1"/>
</dbReference>
<comment type="catalytic activity">
    <reaction evidence="10">
        <text>L-threonyl-[protein] + ATP = O-phospho-L-threonyl-[protein] + ADP + H(+)</text>
        <dbReference type="Rhea" id="RHEA:46608"/>
        <dbReference type="Rhea" id="RHEA-COMP:11060"/>
        <dbReference type="Rhea" id="RHEA-COMP:11605"/>
        <dbReference type="ChEBI" id="CHEBI:15378"/>
        <dbReference type="ChEBI" id="CHEBI:30013"/>
        <dbReference type="ChEBI" id="CHEBI:30616"/>
        <dbReference type="ChEBI" id="CHEBI:61977"/>
        <dbReference type="ChEBI" id="CHEBI:456216"/>
        <dbReference type="EC" id="2.7.11.25"/>
    </reaction>
</comment>
<dbReference type="InterPro" id="IPR017441">
    <property type="entry name" value="Protein_kinase_ATP_BS"/>
</dbReference>
<dbReference type="GO" id="GO:0005524">
    <property type="term" value="F:ATP binding"/>
    <property type="evidence" value="ECO:0007669"/>
    <property type="project" value="UniProtKB-UniRule"/>
</dbReference>
<dbReference type="OMA" id="QSKWGPM"/>
<dbReference type="PROSITE" id="PS50105">
    <property type="entry name" value="SAM_DOMAIN"/>
    <property type="match status" value="1"/>
</dbReference>
<dbReference type="InterPro" id="IPR008271">
    <property type="entry name" value="Ser/Thr_kinase_AS"/>
</dbReference>
<dbReference type="PANTHER" id="PTHR11584:SF363">
    <property type="entry name" value="MITOGEN-ACTIVATED PROTEIN KINASE KINASE KINASE 15"/>
    <property type="match status" value="1"/>
</dbReference>
<dbReference type="Bgee" id="ENSCPOG00000011102">
    <property type="expression patterns" value="Expressed in testis and 1 other cell type or tissue"/>
</dbReference>
<evidence type="ECO:0000313" key="17">
    <source>
        <dbReference type="Proteomes" id="UP000005447"/>
    </source>
</evidence>
<dbReference type="InterPro" id="IPR000719">
    <property type="entry name" value="Prot_kinase_dom"/>
</dbReference>
<dbReference type="InterPro" id="IPR013761">
    <property type="entry name" value="SAM/pointed_sf"/>
</dbReference>
<keyword evidence="17" id="KW-1185">Reference proteome</keyword>
<protein>
    <recommendedName>
        <fullName evidence="3">mitogen-activated protein kinase kinase kinase</fullName>
        <ecNumber evidence="3">2.7.11.25</ecNumber>
    </recommendedName>
</protein>
<name>H0VIF4_CAVPO</name>
<dbReference type="STRING" id="10141.ENSCPOP00000009983"/>